<reference evidence="4" key="1">
    <citation type="submission" date="2024-06" db="EMBL/GenBank/DDBJ databases">
        <authorList>
            <person name="Ryan C."/>
        </authorList>
    </citation>
    <scope>NUCLEOTIDE SEQUENCE [LARGE SCALE GENOMIC DNA]</scope>
</reference>
<evidence type="ECO:0000313" key="4">
    <source>
        <dbReference type="Proteomes" id="UP001497457"/>
    </source>
</evidence>
<organism evidence="3 4">
    <name type="scientific">Urochloa decumbens</name>
    <dbReference type="NCBI Taxonomy" id="240449"/>
    <lineage>
        <taxon>Eukaryota</taxon>
        <taxon>Viridiplantae</taxon>
        <taxon>Streptophyta</taxon>
        <taxon>Embryophyta</taxon>
        <taxon>Tracheophyta</taxon>
        <taxon>Spermatophyta</taxon>
        <taxon>Magnoliopsida</taxon>
        <taxon>Liliopsida</taxon>
        <taxon>Poales</taxon>
        <taxon>Poaceae</taxon>
        <taxon>PACMAD clade</taxon>
        <taxon>Panicoideae</taxon>
        <taxon>Panicodae</taxon>
        <taxon>Paniceae</taxon>
        <taxon>Melinidinae</taxon>
        <taxon>Urochloa</taxon>
    </lineage>
</organism>
<keyword evidence="2" id="KW-0812">Transmembrane</keyword>
<dbReference type="InterPro" id="IPR022149">
    <property type="entry name" value="DUF3681"/>
</dbReference>
<reference evidence="3 4" key="2">
    <citation type="submission" date="2024-10" db="EMBL/GenBank/DDBJ databases">
        <authorList>
            <person name="Ryan C."/>
        </authorList>
    </citation>
    <scope>NUCLEOTIDE SEQUENCE [LARGE SCALE GENOMIC DNA]</scope>
</reference>
<proteinExistence type="predicted"/>
<dbReference type="PANTHER" id="PTHR33530">
    <property type="entry name" value="OS01G0147100 PROTEIN"/>
    <property type="match status" value="1"/>
</dbReference>
<dbReference type="Pfam" id="PF12442">
    <property type="entry name" value="DUF3681"/>
    <property type="match status" value="1"/>
</dbReference>
<sequence>MLPEGRSALQEEEAEGSGGASKLHHGGLLGLATVSMAINLAACTPPLAPGLYKNAYFLALSVVFLAGVANVFAAVWASDDDPRGRAGCCAGGAARSKLKYASVVIAPFGIAAALSVASFLW</sequence>
<keyword evidence="2" id="KW-1133">Transmembrane helix</keyword>
<evidence type="ECO:0000256" key="2">
    <source>
        <dbReference type="SAM" id="Phobius"/>
    </source>
</evidence>
<feature type="transmembrane region" description="Helical" evidence="2">
    <location>
        <begin position="54"/>
        <end position="77"/>
    </location>
</feature>
<keyword evidence="4" id="KW-1185">Reference proteome</keyword>
<dbReference type="PANTHER" id="PTHR33530:SF4">
    <property type="entry name" value="OS01G0145800 PROTEIN"/>
    <property type="match status" value="1"/>
</dbReference>
<name>A0ABC8Z093_9POAL</name>
<feature type="region of interest" description="Disordered" evidence="1">
    <location>
        <begin position="1"/>
        <end position="21"/>
    </location>
</feature>
<dbReference type="Proteomes" id="UP001497457">
    <property type="component" value="Chromosome 17b"/>
</dbReference>
<evidence type="ECO:0000313" key="3">
    <source>
        <dbReference type="EMBL" id="CAL4951496.1"/>
    </source>
</evidence>
<dbReference type="AlphaFoldDB" id="A0ABC8Z093"/>
<dbReference type="EMBL" id="OZ075127">
    <property type="protein sequence ID" value="CAL4951496.1"/>
    <property type="molecule type" value="Genomic_DNA"/>
</dbReference>
<evidence type="ECO:0000256" key="1">
    <source>
        <dbReference type="SAM" id="MobiDB-lite"/>
    </source>
</evidence>
<feature type="transmembrane region" description="Helical" evidence="2">
    <location>
        <begin position="98"/>
        <end position="120"/>
    </location>
</feature>
<accession>A0ABC8Z093</accession>
<keyword evidence="2" id="KW-0472">Membrane</keyword>
<protein>
    <submittedName>
        <fullName evidence="3">Uncharacterized protein</fullName>
    </submittedName>
</protein>
<gene>
    <name evidence="3" type="ORF">URODEC1_LOCUS38955</name>
</gene>